<feature type="region of interest" description="Disordered" evidence="1">
    <location>
        <begin position="98"/>
        <end position="129"/>
    </location>
</feature>
<dbReference type="RefSeq" id="XP_018713779.1">
    <property type="nucleotide sequence ID" value="XM_018853754.1"/>
</dbReference>
<feature type="signal peptide" evidence="2">
    <location>
        <begin position="1"/>
        <end position="17"/>
    </location>
</feature>
<feature type="compositionally biased region" description="Polar residues" evidence="1">
    <location>
        <begin position="170"/>
        <end position="192"/>
    </location>
</feature>
<evidence type="ECO:0000313" key="4">
    <source>
        <dbReference type="Proteomes" id="UP000092555"/>
    </source>
</evidence>
<accession>A0A1A0HHH6</accession>
<name>A0A1A0HHH6_9ASCO</name>
<evidence type="ECO:0000256" key="1">
    <source>
        <dbReference type="SAM" id="MobiDB-lite"/>
    </source>
</evidence>
<protein>
    <submittedName>
        <fullName evidence="3">Uncharacterized protein</fullName>
    </submittedName>
</protein>
<evidence type="ECO:0000256" key="2">
    <source>
        <dbReference type="SAM" id="SignalP"/>
    </source>
</evidence>
<dbReference type="OrthoDB" id="4096744at2759"/>
<gene>
    <name evidence="3" type="ORF">METBIDRAFT_103849</name>
</gene>
<proteinExistence type="predicted"/>
<dbReference type="Proteomes" id="UP000092555">
    <property type="component" value="Unassembled WGS sequence"/>
</dbReference>
<feature type="compositionally biased region" description="Acidic residues" evidence="1">
    <location>
        <begin position="153"/>
        <end position="162"/>
    </location>
</feature>
<feature type="compositionally biased region" description="Basic and acidic residues" evidence="1">
    <location>
        <begin position="338"/>
        <end position="349"/>
    </location>
</feature>
<dbReference type="EMBL" id="LXTC01000001">
    <property type="protein sequence ID" value="OBA23298.1"/>
    <property type="molecule type" value="Genomic_DNA"/>
</dbReference>
<dbReference type="GeneID" id="30026730"/>
<keyword evidence="4" id="KW-1185">Reference proteome</keyword>
<feature type="chain" id="PRO_5008291931" evidence="2">
    <location>
        <begin position="18"/>
        <end position="598"/>
    </location>
</feature>
<sequence length="598" mass="66945">MKCILKAVPFLVSAISAASLTRKLSPEDTVRDHLAIFRQVLRDKDQAPLSLNQEISTFPEREETLEPDADPEFQILPFFPSEAHEIPVLLAKQEISTQTKSSTEEEITHNAFELSPEHTETVPDSDSKTEENIKKHIMDDLEKAAKLSPNENNLEEPMEESNIESPETEAPQTDKLSNTQTKNELSADNLSGNEDYLEDERLPSLLVDGLKQLLKNELNLSGTFEFPDWKENTQTEVTNTIELFTFTPNTVTVTPAETPTSTILVNNLPTGASASEPTEVLDFIPPTKSAEGKANLKSVLDMANQFRSPSADILRLRKKPRPKTYVEERNVTRTTKPPPEENPKDHLQEDTSTPPKEVFPETQAAKSEDAQVVKSDSVEDSEGDYQHTSKHSQQSLSDIRELYFQSLERKSDENLMTYFQRIYPELQRLVGKTISDEDSQRDANLLLARLLEELKRANLPGPIPSGSPLEDSETSAQPVEPAIGAKPLRHIDEVDVDVFLGSSPDEPREALKTFLESLPSLSTSITPTIPPTANTTRSTRTEYKSFLKWASEKLHKLKLDERFHNPFTHRVASEAPSLAEAYPSIIGAVIFALFLILL</sequence>
<evidence type="ECO:0000313" key="3">
    <source>
        <dbReference type="EMBL" id="OBA23298.1"/>
    </source>
</evidence>
<organism evidence="3 4">
    <name type="scientific">Metschnikowia bicuspidata var. bicuspidata NRRL YB-4993</name>
    <dbReference type="NCBI Taxonomy" id="869754"/>
    <lineage>
        <taxon>Eukaryota</taxon>
        <taxon>Fungi</taxon>
        <taxon>Dikarya</taxon>
        <taxon>Ascomycota</taxon>
        <taxon>Saccharomycotina</taxon>
        <taxon>Pichiomycetes</taxon>
        <taxon>Metschnikowiaceae</taxon>
        <taxon>Metschnikowia</taxon>
    </lineage>
</organism>
<feature type="compositionally biased region" description="Basic and acidic residues" evidence="1">
    <location>
        <begin position="115"/>
        <end position="129"/>
    </location>
</feature>
<keyword evidence="2" id="KW-0732">Signal</keyword>
<feature type="region of interest" description="Disordered" evidence="1">
    <location>
        <begin position="311"/>
        <end position="396"/>
    </location>
</feature>
<reference evidence="3 4" key="1">
    <citation type="submission" date="2016-05" db="EMBL/GenBank/DDBJ databases">
        <title>Comparative genomics of biotechnologically important yeasts.</title>
        <authorList>
            <consortium name="DOE Joint Genome Institute"/>
            <person name="Riley R."/>
            <person name="Haridas S."/>
            <person name="Wolfe K.H."/>
            <person name="Lopes M.R."/>
            <person name="Hittinger C.T."/>
            <person name="Goker M."/>
            <person name="Salamov A."/>
            <person name="Wisecaver J."/>
            <person name="Long T.M."/>
            <person name="Aerts A.L."/>
            <person name="Barry K."/>
            <person name="Choi C."/>
            <person name="Clum A."/>
            <person name="Coughlan A.Y."/>
            <person name="Deshpande S."/>
            <person name="Douglass A.P."/>
            <person name="Hanson S.J."/>
            <person name="Klenk H.-P."/>
            <person name="LaButti K."/>
            <person name="Lapidus A."/>
            <person name="Lindquist E."/>
            <person name="Lipzen A."/>
            <person name="Meier-kolthoff J.P."/>
            <person name="Ohm R.A."/>
            <person name="Otillar R.P."/>
            <person name="Pangilinan J."/>
            <person name="Peng Y."/>
            <person name="Rokas A."/>
            <person name="Rosa C.A."/>
            <person name="Scheuner C."/>
            <person name="Sibirny A.A."/>
            <person name="Slot J.C."/>
            <person name="Stielow J.B."/>
            <person name="Sun H."/>
            <person name="Kurtzman C.P."/>
            <person name="Blackwell M."/>
            <person name="Grigoriev I.V."/>
            <person name="Jeffries T.W."/>
        </authorList>
    </citation>
    <scope>NUCLEOTIDE SEQUENCE [LARGE SCALE GENOMIC DNA]</scope>
    <source>
        <strain evidence="3 4">NRRL YB-4993</strain>
    </source>
</reference>
<comment type="caution">
    <text evidence="3">The sequence shown here is derived from an EMBL/GenBank/DDBJ whole genome shotgun (WGS) entry which is preliminary data.</text>
</comment>
<dbReference type="AlphaFoldDB" id="A0A1A0HHH6"/>
<feature type="region of interest" description="Disordered" evidence="1">
    <location>
        <begin position="144"/>
        <end position="194"/>
    </location>
</feature>